<dbReference type="SUPFAM" id="SSF53335">
    <property type="entry name" value="S-adenosyl-L-methionine-dependent methyltransferases"/>
    <property type="match status" value="1"/>
</dbReference>
<dbReference type="PANTHER" id="PTHR43464:SF19">
    <property type="entry name" value="UBIQUINONE BIOSYNTHESIS O-METHYLTRANSFERASE, MITOCHONDRIAL"/>
    <property type="match status" value="1"/>
</dbReference>
<name>A0A4S5E4R2_9MICC</name>
<keyword evidence="3" id="KW-0949">S-adenosyl-L-methionine</keyword>
<reference evidence="5 6" key="1">
    <citation type="submission" date="2019-04" db="EMBL/GenBank/DDBJ databases">
        <authorList>
            <person name="Liu Q."/>
            <person name="Xin Y.-H."/>
        </authorList>
    </citation>
    <scope>NUCLEOTIDE SEQUENCE [LARGE SCALE GENOMIC DNA]</scope>
    <source>
        <strain evidence="5 6">AM23</strain>
    </source>
</reference>
<dbReference type="Pfam" id="PF13649">
    <property type="entry name" value="Methyltransf_25"/>
    <property type="match status" value="1"/>
</dbReference>
<dbReference type="GO" id="GO:0008168">
    <property type="term" value="F:methyltransferase activity"/>
    <property type="evidence" value="ECO:0007669"/>
    <property type="project" value="UniProtKB-KW"/>
</dbReference>
<dbReference type="AlphaFoldDB" id="A0A4S5E4R2"/>
<evidence type="ECO:0000256" key="1">
    <source>
        <dbReference type="ARBA" id="ARBA00022603"/>
    </source>
</evidence>
<dbReference type="EMBL" id="SSWH01000006">
    <property type="protein sequence ID" value="THJ66474.1"/>
    <property type="molecule type" value="Genomic_DNA"/>
</dbReference>
<comment type="caution">
    <text evidence="5">The sequence shown here is derived from an EMBL/GenBank/DDBJ whole genome shotgun (WGS) entry which is preliminary data.</text>
</comment>
<keyword evidence="2 5" id="KW-0808">Transferase</keyword>
<dbReference type="InterPro" id="IPR041698">
    <property type="entry name" value="Methyltransf_25"/>
</dbReference>
<dbReference type="RefSeq" id="WP_136454051.1">
    <property type="nucleotide sequence ID" value="NZ_SSWH01000006.1"/>
</dbReference>
<dbReference type="OrthoDB" id="9786503at2"/>
<organism evidence="5 6">
    <name type="scientific">Arthrobacter echini</name>
    <dbReference type="NCBI Taxonomy" id="1529066"/>
    <lineage>
        <taxon>Bacteria</taxon>
        <taxon>Bacillati</taxon>
        <taxon>Actinomycetota</taxon>
        <taxon>Actinomycetes</taxon>
        <taxon>Micrococcales</taxon>
        <taxon>Micrococcaceae</taxon>
        <taxon>Arthrobacter</taxon>
    </lineage>
</organism>
<dbReference type="Gene3D" id="3.40.50.150">
    <property type="entry name" value="Vaccinia Virus protein VP39"/>
    <property type="match status" value="1"/>
</dbReference>
<evidence type="ECO:0000256" key="2">
    <source>
        <dbReference type="ARBA" id="ARBA00022679"/>
    </source>
</evidence>
<keyword evidence="6" id="KW-1185">Reference proteome</keyword>
<dbReference type="CDD" id="cd02440">
    <property type="entry name" value="AdoMet_MTases"/>
    <property type="match status" value="1"/>
</dbReference>
<feature type="domain" description="Methyltransferase" evidence="4">
    <location>
        <begin position="42"/>
        <end position="137"/>
    </location>
</feature>
<keyword evidence="1 5" id="KW-0489">Methyltransferase</keyword>
<protein>
    <submittedName>
        <fullName evidence="5">Class I SAM-dependent methyltransferase</fullName>
    </submittedName>
</protein>
<proteinExistence type="predicted"/>
<dbReference type="GO" id="GO:0032259">
    <property type="term" value="P:methylation"/>
    <property type="evidence" value="ECO:0007669"/>
    <property type="project" value="UniProtKB-KW"/>
</dbReference>
<accession>A0A4S5E4R2</accession>
<evidence type="ECO:0000256" key="3">
    <source>
        <dbReference type="ARBA" id="ARBA00022691"/>
    </source>
</evidence>
<dbReference type="Proteomes" id="UP000305233">
    <property type="component" value="Unassembled WGS sequence"/>
</dbReference>
<gene>
    <name evidence="5" type="ORF">E8P82_08410</name>
</gene>
<sequence length="209" mass="23088">MQSGSMQEFWDERYRKRSHVWSGEPNRQLVAVAESLQPGRALDVGAGEGADAIWLATSGWDVLGVDVSAVALSRARAHTRELDASVTARLDWRQVDLLSSPELPADFDLVSVQFMHLADPERTRLFRMLATRVGTGGSLLIVAHDPSDLHTGVGRPPQPELYYTPEQVAAVLDDSWDIRVGESRARTERTPDGRDVGVNDVVVHAVRLR</sequence>
<evidence type="ECO:0000313" key="5">
    <source>
        <dbReference type="EMBL" id="THJ66474.1"/>
    </source>
</evidence>
<dbReference type="InterPro" id="IPR029063">
    <property type="entry name" value="SAM-dependent_MTases_sf"/>
</dbReference>
<evidence type="ECO:0000259" key="4">
    <source>
        <dbReference type="Pfam" id="PF13649"/>
    </source>
</evidence>
<dbReference type="PANTHER" id="PTHR43464">
    <property type="entry name" value="METHYLTRANSFERASE"/>
    <property type="match status" value="1"/>
</dbReference>
<evidence type="ECO:0000313" key="6">
    <source>
        <dbReference type="Proteomes" id="UP000305233"/>
    </source>
</evidence>